<protein>
    <submittedName>
        <fullName evidence="1">Uncharacterized protein</fullName>
    </submittedName>
</protein>
<reference evidence="1" key="1">
    <citation type="journal article" date="2019" name="MBio">
        <title>Virus Genomes from Deep Sea Sediments Expand the Ocean Megavirome and Support Independent Origins of Viral Gigantism.</title>
        <authorList>
            <person name="Backstrom D."/>
            <person name="Yutin N."/>
            <person name="Jorgensen S.L."/>
            <person name="Dharamshi J."/>
            <person name="Homa F."/>
            <person name="Zaremba-Niedwiedzka K."/>
            <person name="Spang A."/>
            <person name="Wolf Y.I."/>
            <person name="Koonin E.V."/>
            <person name="Ettema T.J."/>
        </authorList>
    </citation>
    <scope>NUCLEOTIDE SEQUENCE</scope>
</reference>
<proteinExistence type="predicted"/>
<gene>
    <name evidence="1" type="ORF">LCMAC201_02430</name>
</gene>
<organism evidence="1">
    <name type="scientific">Marseillevirus LCMAC201</name>
    <dbReference type="NCBI Taxonomy" id="2506605"/>
    <lineage>
        <taxon>Viruses</taxon>
        <taxon>Varidnaviria</taxon>
        <taxon>Bamfordvirae</taxon>
        <taxon>Nucleocytoviricota</taxon>
        <taxon>Megaviricetes</taxon>
        <taxon>Pimascovirales</taxon>
        <taxon>Pimascovirales incertae sedis</taxon>
        <taxon>Marseilleviridae</taxon>
    </lineage>
</organism>
<dbReference type="EMBL" id="MK500349">
    <property type="protein sequence ID" value="QBK87333.1"/>
    <property type="molecule type" value="Genomic_DNA"/>
</dbReference>
<name>A0A481YVL2_9VIRU</name>
<accession>A0A481YVL2</accession>
<sequence length="281" mass="31825">MNNYLQLVYTLRQDLDRYTFDDIQTLGKYHHCKSNIVDLKWMIALKNANKELRRSSRDKASMPPAVEEYTINTIPTKMIFISGNYVGSTSEAQERPPKGLPTSAEIQLVEQLIKNHSNFVINSKDYLYGHDDTSTEKDQYKAYMLIDGEIAAVSSGKYMVNTFDPPVTIFGFMNESEIKWVQTSNKFRGKGLCTPFVQFILSNLKNLGADHVVVDNVGGVAGCKCYVKAAKALGMGTVYVDSSSPDMEYWQEVDCSTPENITHLFFGTSEMYQEYLVKFAR</sequence>
<evidence type="ECO:0000313" key="1">
    <source>
        <dbReference type="EMBL" id="QBK87333.1"/>
    </source>
</evidence>